<accession>A0ABY6IMD5</accession>
<dbReference type="PANTHER" id="PTHR33452:SF1">
    <property type="entry name" value="INNER MEMBRANE PROTEIN YPHA-RELATED"/>
    <property type="match status" value="1"/>
</dbReference>
<comment type="subcellular location">
    <subcellularLocation>
        <location evidence="1">Cell membrane</location>
        <topology evidence="1">Multi-pass membrane protein</topology>
    </subcellularLocation>
</comment>
<evidence type="ECO:0000313" key="8">
    <source>
        <dbReference type="EMBL" id="UYQ70440.1"/>
    </source>
</evidence>
<name>A0ABY6IMD5_9HYPH</name>
<evidence type="ECO:0000256" key="1">
    <source>
        <dbReference type="ARBA" id="ARBA00004651"/>
    </source>
</evidence>
<evidence type="ECO:0000256" key="4">
    <source>
        <dbReference type="ARBA" id="ARBA00022692"/>
    </source>
</evidence>
<sequence length="162" mass="17368">MTLHSIIARSEALIASLPAPLVLLVLRIALAVPFFRSGLTKWDAPFMLAPSQAFLFGQEFRLHILGGAYPYPFPTLAAYLAATGEIVLPILLVLGLGTRFAALGILLMTAVIQLTVPEGWANFHLPWAAMALALMAYGAGRLSVDGMLASRTPEMNPTGSHR</sequence>
<feature type="transmembrane region" description="Helical" evidence="7">
    <location>
        <begin position="12"/>
        <end position="35"/>
    </location>
</feature>
<protein>
    <submittedName>
        <fullName evidence="8">DoxX family protein</fullName>
    </submittedName>
</protein>
<dbReference type="PANTHER" id="PTHR33452">
    <property type="entry name" value="OXIDOREDUCTASE CATD-RELATED"/>
    <property type="match status" value="1"/>
</dbReference>
<keyword evidence="4 7" id="KW-0812">Transmembrane</keyword>
<dbReference type="Pfam" id="PF07681">
    <property type="entry name" value="DoxX"/>
    <property type="match status" value="1"/>
</dbReference>
<dbReference type="RefSeq" id="WP_264224135.1">
    <property type="nucleotide sequence ID" value="NZ_CP107716.1"/>
</dbReference>
<feature type="transmembrane region" description="Helical" evidence="7">
    <location>
        <begin position="127"/>
        <end position="144"/>
    </location>
</feature>
<dbReference type="InterPro" id="IPR051907">
    <property type="entry name" value="DoxX-like_oxidoreductase"/>
</dbReference>
<keyword evidence="6 7" id="KW-0472">Membrane</keyword>
<dbReference type="EMBL" id="CP107716">
    <property type="protein sequence ID" value="UYQ70440.1"/>
    <property type="molecule type" value="Genomic_DNA"/>
</dbReference>
<dbReference type="InterPro" id="IPR032808">
    <property type="entry name" value="DoxX"/>
</dbReference>
<dbReference type="Proteomes" id="UP001163882">
    <property type="component" value="Chromosome"/>
</dbReference>
<keyword evidence="3" id="KW-1003">Cell membrane</keyword>
<evidence type="ECO:0000256" key="3">
    <source>
        <dbReference type="ARBA" id="ARBA00022475"/>
    </source>
</evidence>
<evidence type="ECO:0000256" key="7">
    <source>
        <dbReference type="SAM" id="Phobius"/>
    </source>
</evidence>
<evidence type="ECO:0000313" key="9">
    <source>
        <dbReference type="Proteomes" id="UP001163882"/>
    </source>
</evidence>
<feature type="transmembrane region" description="Helical" evidence="7">
    <location>
        <begin position="76"/>
        <end position="94"/>
    </location>
</feature>
<reference evidence="8" key="1">
    <citation type="submission" date="2022-10" db="EMBL/GenBank/DDBJ databases">
        <title>YIM 151497 complete genome.</title>
        <authorList>
            <person name="Chen X."/>
        </authorList>
    </citation>
    <scope>NUCLEOTIDE SEQUENCE</scope>
    <source>
        <strain evidence="8">YIM 151497</strain>
    </source>
</reference>
<comment type="similarity">
    <text evidence="2">Belongs to the DoxX family.</text>
</comment>
<organism evidence="8 9">
    <name type="scientific">Pelagibacterium flavum</name>
    <dbReference type="NCBI Taxonomy" id="2984530"/>
    <lineage>
        <taxon>Bacteria</taxon>
        <taxon>Pseudomonadati</taxon>
        <taxon>Pseudomonadota</taxon>
        <taxon>Alphaproteobacteria</taxon>
        <taxon>Hyphomicrobiales</taxon>
        <taxon>Devosiaceae</taxon>
        <taxon>Pelagibacterium</taxon>
    </lineage>
</organism>
<feature type="transmembrane region" description="Helical" evidence="7">
    <location>
        <begin position="101"/>
        <end position="121"/>
    </location>
</feature>
<gene>
    <name evidence="8" type="ORF">OF122_10100</name>
</gene>
<keyword evidence="9" id="KW-1185">Reference proteome</keyword>
<evidence type="ECO:0000256" key="5">
    <source>
        <dbReference type="ARBA" id="ARBA00022989"/>
    </source>
</evidence>
<evidence type="ECO:0000256" key="6">
    <source>
        <dbReference type="ARBA" id="ARBA00023136"/>
    </source>
</evidence>
<evidence type="ECO:0000256" key="2">
    <source>
        <dbReference type="ARBA" id="ARBA00006679"/>
    </source>
</evidence>
<keyword evidence="5 7" id="KW-1133">Transmembrane helix</keyword>
<proteinExistence type="inferred from homology"/>